<feature type="transmembrane region" description="Helical" evidence="1">
    <location>
        <begin position="145"/>
        <end position="166"/>
    </location>
</feature>
<keyword evidence="3" id="KW-0378">Hydrolase</keyword>
<dbReference type="Pfam" id="PF02517">
    <property type="entry name" value="Rce1-like"/>
    <property type="match status" value="1"/>
</dbReference>
<feature type="transmembrane region" description="Helical" evidence="1">
    <location>
        <begin position="187"/>
        <end position="210"/>
    </location>
</feature>
<dbReference type="GO" id="GO:0080120">
    <property type="term" value="P:CAAX-box protein maturation"/>
    <property type="evidence" value="ECO:0007669"/>
    <property type="project" value="UniProtKB-ARBA"/>
</dbReference>
<keyword evidence="1" id="KW-1133">Transmembrane helix</keyword>
<dbReference type="InterPro" id="IPR003675">
    <property type="entry name" value="Rce1/LyrA-like_dom"/>
</dbReference>
<keyword evidence="3" id="KW-0482">Metalloprotease</keyword>
<proteinExistence type="predicted"/>
<dbReference type="RefSeq" id="WP_129391281.1">
    <property type="nucleotide sequence ID" value="NZ_CP035494.1"/>
</dbReference>
<dbReference type="PANTHER" id="PTHR35797">
    <property type="entry name" value="PROTEASE-RELATED"/>
    <property type="match status" value="1"/>
</dbReference>
<keyword evidence="3" id="KW-0645">Protease</keyword>
<feature type="transmembrane region" description="Helical" evidence="1">
    <location>
        <begin position="273"/>
        <end position="296"/>
    </location>
</feature>
<keyword evidence="1" id="KW-0472">Membrane</keyword>
<feature type="transmembrane region" description="Helical" evidence="1">
    <location>
        <begin position="12"/>
        <end position="37"/>
    </location>
</feature>
<feature type="transmembrane region" description="Helical" evidence="1">
    <location>
        <begin position="248"/>
        <end position="267"/>
    </location>
</feature>
<name>A0A4P6EL41_9MICO</name>
<evidence type="ECO:0000313" key="4">
    <source>
        <dbReference type="Proteomes" id="UP000293995"/>
    </source>
</evidence>
<feature type="transmembrane region" description="Helical" evidence="1">
    <location>
        <begin position="91"/>
        <end position="119"/>
    </location>
</feature>
<evidence type="ECO:0000259" key="2">
    <source>
        <dbReference type="Pfam" id="PF02517"/>
    </source>
</evidence>
<evidence type="ECO:0000256" key="1">
    <source>
        <dbReference type="SAM" id="Phobius"/>
    </source>
</evidence>
<feature type="transmembrane region" description="Helical" evidence="1">
    <location>
        <begin position="216"/>
        <end position="236"/>
    </location>
</feature>
<dbReference type="GO" id="GO:0008237">
    <property type="term" value="F:metallopeptidase activity"/>
    <property type="evidence" value="ECO:0007669"/>
    <property type="project" value="UniProtKB-KW"/>
</dbReference>
<keyword evidence="1" id="KW-0812">Transmembrane</keyword>
<dbReference type="KEGG" id="mprt:ET475_13520"/>
<dbReference type="AlphaFoldDB" id="A0A4P6EL41"/>
<organism evidence="3 4">
    <name type="scientific">Microbacterium protaetiae</name>
    <dbReference type="NCBI Taxonomy" id="2509458"/>
    <lineage>
        <taxon>Bacteria</taxon>
        <taxon>Bacillati</taxon>
        <taxon>Actinomycetota</taxon>
        <taxon>Actinomycetes</taxon>
        <taxon>Micrococcales</taxon>
        <taxon>Microbacteriaceae</taxon>
        <taxon>Microbacterium</taxon>
    </lineage>
</organism>
<dbReference type="Proteomes" id="UP000293995">
    <property type="component" value="Chromosome"/>
</dbReference>
<gene>
    <name evidence="3" type="ORF">ET475_13520</name>
</gene>
<dbReference type="InterPro" id="IPR042150">
    <property type="entry name" value="MmRce1-like"/>
</dbReference>
<evidence type="ECO:0000313" key="3">
    <source>
        <dbReference type="EMBL" id="QAY60907.1"/>
    </source>
</evidence>
<protein>
    <submittedName>
        <fullName evidence="3">CPBP family intramembrane metalloprotease</fullName>
    </submittedName>
</protein>
<sequence>MTDVAQNDRVRVAWPAVIVYLVVALGLGWVVALPLWLSGDGLASPWAGLLLPAMMLTPTLAMLVAVFVMRAPRENRLRFLGMWPLRPVRRFIGILLIALFAPIVVVVAVTLIAGALGLVQLDLVDFSGFAEQVQATSPGAQLPPMALLVAVQLLLIPGGALINSVLTTGEELGWRGWLLPALRPLGTWPALLITGVAWGIWHAPIILLGYDFGRTDITGVLFMIGGCVAWGVLLGWMRLRSASVWPAVLAHGSLNAVGGLVLLLRAAGEQPDLAIVGPLGVISWAVLAVVVVVLVLTGQFRRQPRAGEKTVTAAAESGMIGL</sequence>
<feature type="domain" description="CAAX prenyl protease 2/Lysostaphin resistance protein A-like" evidence="2">
    <location>
        <begin position="165"/>
        <end position="257"/>
    </location>
</feature>
<dbReference type="GO" id="GO:0004175">
    <property type="term" value="F:endopeptidase activity"/>
    <property type="evidence" value="ECO:0007669"/>
    <property type="project" value="UniProtKB-ARBA"/>
</dbReference>
<dbReference type="GO" id="GO:0006508">
    <property type="term" value="P:proteolysis"/>
    <property type="evidence" value="ECO:0007669"/>
    <property type="project" value="UniProtKB-KW"/>
</dbReference>
<dbReference type="OrthoDB" id="3693644at2"/>
<feature type="transmembrane region" description="Helical" evidence="1">
    <location>
        <begin position="49"/>
        <end position="70"/>
    </location>
</feature>
<accession>A0A4P6EL41</accession>
<reference evidence="3 4" key="1">
    <citation type="submission" date="2019-01" db="EMBL/GenBank/DDBJ databases">
        <title>Genome sequencing of strain DFW100M-13.</title>
        <authorList>
            <person name="Heo J."/>
            <person name="Kim S.-J."/>
            <person name="Kim J.-S."/>
            <person name="Hong S.-B."/>
            <person name="Kwon S.-W."/>
        </authorList>
    </citation>
    <scope>NUCLEOTIDE SEQUENCE [LARGE SCALE GENOMIC DNA]</scope>
    <source>
        <strain evidence="3 4">DFW100M-13</strain>
    </source>
</reference>
<dbReference type="EMBL" id="CP035494">
    <property type="protein sequence ID" value="QAY60907.1"/>
    <property type="molecule type" value="Genomic_DNA"/>
</dbReference>
<dbReference type="PANTHER" id="PTHR35797:SF1">
    <property type="entry name" value="PROTEASE"/>
    <property type="match status" value="1"/>
</dbReference>
<keyword evidence="4" id="KW-1185">Reference proteome</keyword>